<evidence type="ECO:0000256" key="2">
    <source>
        <dbReference type="ARBA" id="ARBA00022744"/>
    </source>
</evidence>
<evidence type="ECO:0000256" key="8">
    <source>
        <dbReference type="ARBA" id="ARBA00042489"/>
    </source>
</evidence>
<keyword evidence="4 9" id="KW-0175">Coiled coil</keyword>
<feature type="domain" description="IF rod" evidence="10">
    <location>
        <begin position="76"/>
        <end position="204"/>
    </location>
</feature>
<evidence type="ECO:0000256" key="5">
    <source>
        <dbReference type="ARBA" id="ARBA00037562"/>
    </source>
</evidence>
<keyword evidence="2" id="KW-0416">Keratin</keyword>
<feature type="coiled-coil region" evidence="9">
    <location>
        <begin position="151"/>
        <end position="198"/>
    </location>
</feature>
<dbReference type="EMBL" id="JASSZA010000004">
    <property type="protein sequence ID" value="KAK2113929.1"/>
    <property type="molecule type" value="Genomic_DNA"/>
</dbReference>
<accession>A0ABQ9VX17</accession>
<dbReference type="Pfam" id="PF00038">
    <property type="entry name" value="Filament"/>
    <property type="match status" value="1"/>
</dbReference>
<evidence type="ECO:0000256" key="4">
    <source>
        <dbReference type="ARBA" id="ARBA00023054"/>
    </source>
</evidence>
<reference evidence="11 12" key="1">
    <citation type="submission" date="2023-05" db="EMBL/GenBank/DDBJ databases">
        <title>B98-5 Cell Line De Novo Hybrid Assembly: An Optical Mapping Approach.</title>
        <authorList>
            <person name="Kananen K."/>
            <person name="Auerbach J.A."/>
            <person name="Kautto E."/>
            <person name="Blachly J.S."/>
        </authorList>
    </citation>
    <scope>NUCLEOTIDE SEQUENCE [LARGE SCALE GENOMIC DNA]</scope>
    <source>
        <strain evidence="11">B95-8</strain>
        <tissue evidence="11">Cell line</tissue>
    </source>
</reference>
<evidence type="ECO:0000256" key="7">
    <source>
        <dbReference type="ARBA" id="ARBA00041710"/>
    </source>
</evidence>
<dbReference type="Gene3D" id="1.20.5.1160">
    <property type="entry name" value="Vasodilator-stimulated phosphoprotein"/>
    <property type="match status" value="1"/>
</dbReference>
<dbReference type="InterPro" id="IPR039008">
    <property type="entry name" value="IF_rod_dom"/>
</dbReference>
<gene>
    <name evidence="11" type="primary">KRT19_2</name>
    <name evidence="11" type="ORF">P7K49_008195</name>
</gene>
<keyword evidence="1" id="KW-0597">Phosphoprotein</keyword>
<evidence type="ECO:0000256" key="9">
    <source>
        <dbReference type="SAM" id="Coils"/>
    </source>
</evidence>
<dbReference type="InterPro" id="IPR002957">
    <property type="entry name" value="Keratin_I"/>
</dbReference>
<dbReference type="PANTHER" id="PTHR23239">
    <property type="entry name" value="INTERMEDIATE FILAMENT"/>
    <property type="match status" value="1"/>
</dbReference>
<proteinExistence type="predicted"/>
<evidence type="ECO:0000256" key="3">
    <source>
        <dbReference type="ARBA" id="ARBA00022754"/>
    </source>
</evidence>
<evidence type="ECO:0000256" key="1">
    <source>
        <dbReference type="ARBA" id="ARBA00022553"/>
    </source>
</evidence>
<evidence type="ECO:0000256" key="6">
    <source>
        <dbReference type="ARBA" id="ARBA00040324"/>
    </source>
</evidence>
<keyword evidence="3" id="KW-0403">Intermediate filament</keyword>
<dbReference type="PANTHER" id="PTHR23239:SF14">
    <property type="entry name" value="KERATIN, TYPE I CYTOSKELETAL 19"/>
    <property type="match status" value="1"/>
</dbReference>
<dbReference type="Proteomes" id="UP001266305">
    <property type="component" value="Unassembled WGS sequence"/>
</dbReference>
<keyword evidence="12" id="KW-1185">Reference proteome</keyword>
<dbReference type="PROSITE" id="PS51842">
    <property type="entry name" value="IF_ROD_2"/>
    <property type="match status" value="1"/>
</dbReference>
<sequence>MDVSRFIQLSPVVRNLWTCAAAPYILGRASRFARSASTGGSSGRGVSVSSACFVSSSSSGGYGGVLAASNGLLVGKELTRHNLKDRLASYLDKVRALAAANGELEVKICNLYQKQGPEPSRDYSHYYKTIQDLRDKVLGATIENSRIVLQIDSARLAADDLRTKLETEQALCMSVEVINGLRRVLDKLTLAVTDLEMEIEGLKK</sequence>
<evidence type="ECO:0000313" key="11">
    <source>
        <dbReference type="EMBL" id="KAK2113929.1"/>
    </source>
</evidence>
<organism evidence="11 12">
    <name type="scientific">Saguinus oedipus</name>
    <name type="common">Cotton-top tamarin</name>
    <name type="synonym">Oedipomidas oedipus</name>
    <dbReference type="NCBI Taxonomy" id="9490"/>
    <lineage>
        <taxon>Eukaryota</taxon>
        <taxon>Metazoa</taxon>
        <taxon>Chordata</taxon>
        <taxon>Craniata</taxon>
        <taxon>Vertebrata</taxon>
        <taxon>Euteleostomi</taxon>
        <taxon>Mammalia</taxon>
        <taxon>Eutheria</taxon>
        <taxon>Euarchontoglires</taxon>
        <taxon>Primates</taxon>
        <taxon>Haplorrhini</taxon>
        <taxon>Platyrrhini</taxon>
        <taxon>Cebidae</taxon>
        <taxon>Callitrichinae</taxon>
        <taxon>Saguinus</taxon>
    </lineage>
</organism>
<comment type="caution">
    <text evidence="11">The sequence shown here is derived from an EMBL/GenBank/DDBJ whole genome shotgun (WGS) entry which is preliminary data.</text>
</comment>
<name>A0ABQ9VX17_SAGOE</name>
<evidence type="ECO:0000259" key="10">
    <source>
        <dbReference type="PROSITE" id="PS51842"/>
    </source>
</evidence>
<protein>
    <recommendedName>
        <fullName evidence="6">Keratin, type I cytoskeletal 19</fullName>
    </recommendedName>
    <alternativeName>
        <fullName evidence="7">Cytokeratin-19</fullName>
    </alternativeName>
    <alternativeName>
        <fullName evidence="8">Keratin-19</fullName>
    </alternativeName>
</protein>
<evidence type="ECO:0000313" key="12">
    <source>
        <dbReference type="Proteomes" id="UP001266305"/>
    </source>
</evidence>
<comment type="function">
    <text evidence="5">Involved in the organization of myofibers. Together with KRT8, helps to link the contractile apparatus to dystrophin at the costameres of striated muscle.</text>
</comment>